<dbReference type="AlphaFoldDB" id="A0A2S9XDS7"/>
<dbReference type="GO" id="GO:0015627">
    <property type="term" value="C:type II protein secretion system complex"/>
    <property type="evidence" value="ECO:0007669"/>
    <property type="project" value="TreeGrafter"/>
</dbReference>
<dbReference type="PANTHER" id="PTHR21180:SF32">
    <property type="entry name" value="ENDONUCLEASE_EXONUCLEASE_PHOSPHATASE FAMILY DOMAIN-CONTAINING PROTEIN 1"/>
    <property type="match status" value="1"/>
</dbReference>
<evidence type="ECO:0000313" key="3">
    <source>
        <dbReference type="Proteomes" id="UP000237968"/>
    </source>
</evidence>
<dbReference type="GO" id="GO:0006281">
    <property type="term" value="P:DNA repair"/>
    <property type="evidence" value="ECO:0007669"/>
    <property type="project" value="InterPro"/>
</dbReference>
<keyword evidence="3" id="KW-1185">Reference proteome</keyword>
<dbReference type="Pfam" id="PF12836">
    <property type="entry name" value="HHH_3"/>
    <property type="match status" value="1"/>
</dbReference>
<dbReference type="PANTHER" id="PTHR21180">
    <property type="entry name" value="ENDONUCLEASE/EXONUCLEASE/PHOSPHATASE FAMILY DOMAIN-CONTAINING PROTEIN 1"/>
    <property type="match status" value="1"/>
</dbReference>
<dbReference type="InterPro" id="IPR051675">
    <property type="entry name" value="Endo/Exo/Phosphatase_dom_1"/>
</dbReference>
<dbReference type="GO" id="GO:0015628">
    <property type="term" value="P:protein secretion by the type II secretion system"/>
    <property type="evidence" value="ECO:0007669"/>
    <property type="project" value="TreeGrafter"/>
</dbReference>
<dbReference type="InterPro" id="IPR003583">
    <property type="entry name" value="Hlx-hairpin-Hlx_DNA-bd_motif"/>
</dbReference>
<feature type="domain" description="Helix-hairpin-helix DNA-binding motif class 1" evidence="1">
    <location>
        <begin position="148"/>
        <end position="167"/>
    </location>
</feature>
<comment type="caution">
    <text evidence="2">The sequence shown here is derived from an EMBL/GenBank/DDBJ whole genome shotgun (WGS) entry which is preliminary data.</text>
</comment>
<evidence type="ECO:0000259" key="1">
    <source>
        <dbReference type="SMART" id="SM00278"/>
    </source>
</evidence>
<dbReference type="InterPro" id="IPR010994">
    <property type="entry name" value="RuvA_2-like"/>
</dbReference>
<sequence length="176" mass="17893">MRASSKVPPLAAAVALIASLAGLCPAPPGLGSRLACARAQLVEGELRCDRELLEDVGELCEAAEPRALGPGDALPPAACVCAAAAALPLRELGLGCAPAGRMPPDQLAALDQPVNVNLASPAELASLPGIGPKLAERIVAGRPYAQVGDLAEVRGIGPVRLAALRRRVRISPARSR</sequence>
<gene>
    <name evidence="2" type="ORF">ENSA5_59270</name>
</gene>
<dbReference type="SMART" id="SM00278">
    <property type="entry name" value="HhH1"/>
    <property type="match status" value="2"/>
</dbReference>
<feature type="domain" description="Helix-hairpin-helix DNA-binding motif class 1" evidence="1">
    <location>
        <begin position="122"/>
        <end position="141"/>
    </location>
</feature>
<dbReference type="EMBL" id="PVNK01000261">
    <property type="protein sequence ID" value="PRP91015.1"/>
    <property type="molecule type" value="Genomic_DNA"/>
</dbReference>
<accession>A0A2S9XDS7</accession>
<name>A0A2S9XDS7_9BACT</name>
<reference evidence="2 3" key="1">
    <citation type="submission" date="2018-03" db="EMBL/GenBank/DDBJ databases">
        <title>Draft Genome Sequences of the Obligatory Marine Myxobacteria Enhygromyxa salina SWB005.</title>
        <authorList>
            <person name="Poehlein A."/>
            <person name="Moghaddam J.A."/>
            <person name="Harms H."/>
            <person name="Alanjari M."/>
            <person name="Koenig G.M."/>
            <person name="Daniel R."/>
            <person name="Schaeberle T.F."/>
        </authorList>
    </citation>
    <scope>NUCLEOTIDE SEQUENCE [LARGE SCALE GENOMIC DNA]</scope>
    <source>
        <strain evidence="2 3">SWB005</strain>
    </source>
</reference>
<dbReference type="SUPFAM" id="SSF47781">
    <property type="entry name" value="RuvA domain 2-like"/>
    <property type="match status" value="1"/>
</dbReference>
<dbReference type="RefSeq" id="WP_219906888.1">
    <property type="nucleotide sequence ID" value="NZ_PVNK01000261.1"/>
</dbReference>
<proteinExistence type="predicted"/>
<evidence type="ECO:0000313" key="2">
    <source>
        <dbReference type="EMBL" id="PRP91015.1"/>
    </source>
</evidence>
<dbReference type="GO" id="GO:0003677">
    <property type="term" value="F:DNA binding"/>
    <property type="evidence" value="ECO:0007669"/>
    <property type="project" value="InterPro"/>
</dbReference>
<dbReference type="Proteomes" id="UP000237968">
    <property type="component" value="Unassembled WGS sequence"/>
</dbReference>
<dbReference type="Gene3D" id="1.10.150.320">
    <property type="entry name" value="Photosystem II 12 kDa extrinsic protein"/>
    <property type="match status" value="1"/>
</dbReference>
<organism evidence="2 3">
    <name type="scientific">Enhygromyxa salina</name>
    <dbReference type="NCBI Taxonomy" id="215803"/>
    <lineage>
        <taxon>Bacteria</taxon>
        <taxon>Pseudomonadati</taxon>
        <taxon>Myxococcota</taxon>
        <taxon>Polyangia</taxon>
        <taxon>Nannocystales</taxon>
        <taxon>Nannocystaceae</taxon>
        <taxon>Enhygromyxa</taxon>
    </lineage>
</organism>
<protein>
    <submittedName>
        <fullName evidence="2">Photosystem II complex extrinsic protein U</fullName>
    </submittedName>
</protein>